<evidence type="ECO:0000313" key="2">
    <source>
        <dbReference type="Proteomes" id="UP000499080"/>
    </source>
</evidence>
<evidence type="ECO:0008006" key="3">
    <source>
        <dbReference type="Google" id="ProtNLM"/>
    </source>
</evidence>
<dbReference type="InterPro" id="IPR036397">
    <property type="entry name" value="RNaseH_sf"/>
</dbReference>
<comment type="caution">
    <text evidence="1">The sequence shown here is derived from an EMBL/GenBank/DDBJ whole genome shotgun (WGS) entry which is preliminary data.</text>
</comment>
<accession>A0A4Y2BD36</accession>
<evidence type="ECO:0000313" key="1">
    <source>
        <dbReference type="EMBL" id="GBL89399.1"/>
    </source>
</evidence>
<dbReference type="Proteomes" id="UP000499080">
    <property type="component" value="Unassembled WGS sequence"/>
</dbReference>
<dbReference type="EMBL" id="BGPR01000064">
    <property type="protein sequence ID" value="GBL89399.1"/>
    <property type="molecule type" value="Genomic_DNA"/>
</dbReference>
<dbReference type="AlphaFoldDB" id="A0A4Y2BD36"/>
<protein>
    <recommendedName>
        <fullName evidence="3">Tc1-like transposase DDE domain-containing protein</fullName>
    </recommendedName>
</protein>
<proteinExistence type="predicted"/>
<dbReference type="GO" id="GO:0003676">
    <property type="term" value="F:nucleic acid binding"/>
    <property type="evidence" value="ECO:0007669"/>
    <property type="project" value="InterPro"/>
</dbReference>
<reference evidence="1 2" key="1">
    <citation type="journal article" date="2019" name="Sci. Rep.">
        <title>Orb-weaving spider Araneus ventricosus genome elucidates the spidroin gene catalogue.</title>
        <authorList>
            <person name="Kono N."/>
            <person name="Nakamura H."/>
            <person name="Ohtoshi R."/>
            <person name="Moran D.A.P."/>
            <person name="Shinohara A."/>
            <person name="Yoshida Y."/>
            <person name="Fujiwara M."/>
            <person name="Mori M."/>
            <person name="Tomita M."/>
            <person name="Arakawa K."/>
        </authorList>
    </citation>
    <scope>NUCLEOTIDE SEQUENCE [LARGE SCALE GENOMIC DNA]</scope>
</reference>
<dbReference type="Gene3D" id="3.30.420.10">
    <property type="entry name" value="Ribonuclease H-like superfamily/Ribonuclease H"/>
    <property type="match status" value="1"/>
</dbReference>
<gene>
    <name evidence="1" type="ORF">AVEN_225911_1</name>
</gene>
<dbReference type="OrthoDB" id="4843387at2759"/>
<organism evidence="1 2">
    <name type="scientific">Araneus ventricosus</name>
    <name type="common">Orbweaver spider</name>
    <name type="synonym">Epeira ventricosa</name>
    <dbReference type="NCBI Taxonomy" id="182803"/>
    <lineage>
        <taxon>Eukaryota</taxon>
        <taxon>Metazoa</taxon>
        <taxon>Ecdysozoa</taxon>
        <taxon>Arthropoda</taxon>
        <taxon>Chelicerata</taxon>
        <taxon>Arachnida</taxon>
        <taxon>Araneae</taxon>
        <taxon>Araneomorphae</taxon>
        <taxon>Entelegynae</taxon>
        <taxon>Araneoidea</taxon>
        <taxon>Araneidae</taxon>
        <taxon>Araneus</taxon>
    </lineage>
</organism>
<keyword evidence="2" id="KW-1185">Reference proteome</keyword>
<sequence>MAEYLWMITPAHIEHDWCGVSWRVKPFHRWRGLPYLNQIEHVWDMLGRRIAGRSVPPGTFHELQEALLQKWASLPQRAINDAIASMPRRYQSMHFS</sequence>
<name>A0A4Y2BD36_ARAVE</name>